<feature type="signal peptide" evidence="1">
    <location>
        <begin position="1"/>
        <end position="28"/>
    </location>
</feature>
<proteinExistence type="predicted"/>
<dbReference type="InterPro" id="IPR007497">
    <property type="entry name" value="SIMPL/DUF541"/>
</dbReference>
<dbReference type="AlphaFoldDB" id="A0AA95H706"/>
<dbReference type="InterPro" id="IPR052022">
    <property type="entry name" value="26kDa_periplasmic_antigen"/>
</dbReference>
<keyword evidence="1" id="KW-0732">Signal</keyword>
<organism evidence="2">
    <name type="scientific">Candidatus Thiocaldithrix dubininis</name>
    <dbReference type="NCBI Taxonomy" id="3080823"/>
    <lineage>
        <taxon>Bacteria</taxon>
        <taxon>Pseudomonadati</taxon>
        <taxon>Pseudomonadota</taxon>
        <taxon>Gammaproteobacteria</taxon>
        <taxon>Thiotrichales</taxon>
        <taxon>Thiotrichaceae</taxon>
        <taxon>Candidatus Thiocaldithrix</taxon>
    </lineage>
</organism>
<accession>A0AA95H706</accession>
<protein>
    <submittedName>
        <fullName evidence="2">SIMPL domain-containing protein</fullName>
    </submittedName>
</protein>
<sequence>MCLSRNNKMKALFLTSLLILGFLNPVNAEDKPMYDRISFSVGAEKEVANDVLTAVLYAEQQGQDTAAMADTVNQTITWAMQQAKPVSSVESRTLDYTTTPMYTDSKITGWQVRQSIQLKSKDSKALSGLLGTLQEKLRIEGISYSVSPEVKTSTEAELISNAIANFKKRAEQVKANLGRQEYRIVRLDVQTANDYAPPMYRMAAMDASGGAPAPAAPALEAGKQALKVNVQAEIELSVN</sequence>
<dbReference type="Pfam" id="PF04402">
    <property type="entry name" value="SIMPL"/>
    <property type="match status" value="1"/>
</dbReference>
<dbReference type="PANTHER" id="PTHR34387:SF1">
    <property type="entry name" value="PERIPLASMIC IMMUNOGENIC PROTEIN"/>
    <property type="match status" value="1"/>
</dbReference>
<feature type="chain" id="PRO_5041677695" evidence="1">
    <location>
        <begin position="29"/>
        <end position="239"/>
    </location>
</feature>
<evidence type="ECO:0000313" key="2">
    <source>
        <dbReference type="EMBL" id="WGZ90670.1"/>
    </source>
</evidence>
<gene>
    <name evidence="2" type="ORF">QJT80_14435</name>
</gene>
<reference evidence="2" key="2">
    <citation type="submission" date="2023-04" db="EMBL/GenBank/DDBJ databases">
        <authorList>
            <person name="Beletskiy A.V."/>
            <person name="Mardanov A.V."/>
            <person name="Ravin N.V."/>
        </authorList>
    </citation>
    <scope>NUCLEOTIDE SEQUENCE</scope>
    <source>
        <strain evidence="2">GKL-01</strain>
    </source>
</reference>
<dbReference type="Proteomes" id="UP001300672">
    <property type="component" value="Chromosome"/>
</dbReference>
<dbReference type="EMBL" id="CP124755">
    <property type="protein sequence ID" value="WGZ90670.1"/>
    <property type="molecule type" value="Genomic_DNA"/>
</dbReference>
<reference evidence="2" key="1">
    <citation type="journal article" date="2023" name="Int. J. Mol. Sci.">
        <title>Metagenomics Revealed a New Genus 'Candidatus Thiocaldithrix dubininis' gen. nov., sp. nov. and a New Species 'Candidatus Thiothrix putei' sp. nov. in the Family Thiotrichaceae, Some Members of Which Have Traits of Both Na+- and H+-Motive Energetics.</title>
        <authorList>
            <person name="Ravin N.V."/>
            <person name="Muntyan M.S."/>
            <person name="Smolyakov D.D."/>
            <person name="Rudenko T.S."/>
            <person name="Beletsky A.V."/>
            <person name="Mardanov A.V."/>
            <person name="Grabovich M.Y."/>
        </authorList>
    </citation>
    <scope>NUCLEOTIDE SEQUENCE</scope>
    <source>
        <strain evidence="2">GKL-01</strain>
    </source>
</reference>
<dbReference type="KEGG" id="tdu:QJT80_14435"/>
<dbReference type="PANTHER" id="PTHR34387">
    <property type="entry name" value="SLR1258 PROTEIN"/>
    <property type="match status" value="1"/>
</dbReference>
<dbReference type="Gene3D" id="3.30.110.170">
    <property type="entry name" value="Protein of unknown function (DUF541), domain 1"/>
    <property type="match status" value="1"/>
</dbReference>
<name>A0AA95H706_9GAMM</name>
<dbReference type="GO" id="GO:0006974">
    <property type="term" value="P:DNA damage response"/>
    <property type="evidence" value="ECO:0007669"/>
    <property type="project" value="TreeGrafter"/>
</dbReference>
<evidence type="ECO:0000256" key="1">
    <source>
        <dbReference type="SAM" id="SignalP"/>
    </source>
</evidence>
<dbReference type="Gene3D" id="3.30.70.2970">
    <property type="entry name" value="Protein of unknown function (DUF541), domain 2"/>
    <property type="match status" value="1"/>
</dbReference>